<dbReference type="InterPro" id="IPR051542">
    <property type="entry name" value="Hydrogenase_cytochrome"/>
</dbReference>
<reference evidence="8 9" key="1">
    <citation type="journal article" date="2019" name="Int. J. Syst. Evol. Microbiol.">
        <title>The Global Catalogue of Microorganisms (GCM) 10K type strain sequencing project: providing services to taxonomists for standard genome sequencing and annotation.</title>
        <authorList>
            <consortium name="The Broad Institute Genomics Platform"/>
            <consortium name="The Broad Institute Genome Sequencing Center for Infectious Disease"/>
            <person name="Wu L."/>
            <person name="Ma J."/>
        </authorList>
    </citation>
    <scope>NUCLEOTIDE SEQUENCE [LARGE SCALE GENOMIC DNA]</scope>
    <source>
        <strain evidence="8 9">JCM 14162</strain>
    </source>
</reference>
<keyword evidence="2" id="KW-1003">Cell membrane</keyword>
<gene>
    <name evidence="8" type="ORF">GCM10009096_04870</name>
</gene>
<feature type="transmembrane region" description="Helical" evidence="6">
    <location>
        <begin position="194"/>
        <end position="217"/>
    </location>
</feature>
<evidence type="ECO:0000256" key="4">
    <source>
        <dbReference type="ARBA" id="ARBA00022989"/>
    </source>
</evidence>
<proteinExistence type="predicted"/>
<feature type="transmembrane region" description="Helical" evidence="6">
    <location>
        <begin position="13"/>
        <end position="32"/>
    </location>
</feature>
<feature type="domain" description="Cytochrome b561 bacterial/Ni-hydrogenase" evidence="7">
    <location>
        <begin position="10"/>
        <end position="184"/>
    </location>
</feature>
<dbReference type="PANTHER" id="PTHR30485:SF2">
    <property type="entry name" value="BLL0597 PROTEIN"/>
    <property type="match status" value="1"/>
</dbReference>
<feature type="transmembrane region" description="Helical" evidence="6">
    <location>
        <begin position="154"/>
        <end position="173"/>
    </location>
</feature>
<dbReference type="SUPFAM" id="SSF81342">
    <property type="entry name" value="Transmembrane di-heme cytochromes"/>
    <property type="match status" value="1"/>
</dbReference>
<keyword evidence="9" id="KW-1185">Reference proteome</keyword>
<dbReference type="InterPro" id="IPR016174">
    <property type="entry name" value="Di-haem_cyt_TM"/>
</dbReference>
<dbReference type="Gene3D" id="1.20.950.20">
    <property type="entry name" value="Transmembrane di-heme cytochromes, Chain C"/>
    <property type="match status" value="1"/>
</dbReference>
<evidence type="ECO:0000256" key="2">
    <source>
        <dbReference type="ARBA" id="ARBA00022475"/>
    </source>
</evidence>
<dbReference type="InterPro" id="IPR011577">
    <property type="entry name" value="Cyt_b561_bac/Ni-Hgenase"/>
</dbReference>
<keyword evidence="5 6" id="KW-0472">Membrane</keyword>
<keyword evidence="3 6" id="KW-0812">Transmembrane</keyword>
<evidence type="ECO:0000256" key="6">
    <source>
        <dbReference type="SAM" id="Phobius"/>
    </source>
</evidence>
<evidence type="ECO:0000313" key="8">
    <source>
        <dbReference type="EMBL" id="GAA0467153.1"/>
    </source>
</evidence>
<organism evidence="8 9">
    <name type="scientific">Parasphingorhabdus litoris</name>
    <dbReference type="NCBI Taxonomy" id="394733"/>
    <lineage>
        <taxon>Bacteria</taxon>
        <taxon>Pseudomonadati</taxon>
        <taxon>Pseudomonadota</taxon>
        <taxon>Alphaproteobacteria</taxon>
        <taxon>Sphingomonadales</taxon>
        <taxon>Sphingomonadaceae</taxon>
        <taxon>Parasphingorhabdus</taxon>
    </lineage>
</organism>
<evidence type="ECO:0000256" key="3">
    <source>
        <dbReference type="ARBA" id="ARBA00022692"/>
    </source>
</evidence>
<keyword evidence="4 6" id="KW-1133">Transmembrane helix</keyword>
<name>A0ABN1A467_9SPHN</name>
<sequence>MTSKAGQTLVWDWTVRLFHWLIVLLIPLMWWTAEEGMMDWHRRLGLTLFALILFRLVWGIIGSWTARFVPMIKRLTAAPTYIRDLFTGRHSPSFGHSPIGSLSVFALLAALSVQIGTGLFAVDVDGLESGPLSILVSFSTGRDIADIHELNFDILVALIVLHIAAIAIYRLILKDNLIRPMVTGRRSDIEPVSAVNVRPVALIASIAIVAGSLYAVMNAG</sequence>
<dbReference type="EMBL" id="BAAAEM010000002">
    <property type="protein sequence ID" value="GAA0467153.1"/>
    <property type="molecule type" value="Genomic_DNA"/>
</dbReference>
<evidence type="ECO:0000313" key="9">
    <source>
        <dbReference type="Proteomes" id="UP001500713"/>
    </source>
</evidence>
<dbReference type="Pfam" id="PF01292">
    <property type="entry name" value="Ni_hydr_CYTB"/>
    <property type="match status" value="1"/>
</dbReference>
<evidence type="ECO:0000256" key="5">
    <source>
        <dbReference type="ARBA" id="ARBA00023136"/>
    </source>
</evidence>
<evidence type="ECO:0000256" key="1">
    <source>
        <dbReference type="ARBA" id="ARBA00004651"/>
    </source>
</evidence>
<feature type="transmembrane region" description="Helical" evidence="6">
    <location>
        <begin position="99"/>
        <end position="122"/>
    </location>
</feature>
<evidence type="ECO:0000259" key="7">
    <source>
        <dbReference type="Pfam" id="PF01292"/>
    </source>
</evidence>
<comment type="subcellular location">
    <subcellularLocation>
        <location evidence="1">Cell membrane</location>
        <topology evidence="1">Multi-pass membrane protein</topology>
    </subcellularLocation>
</comment>
<protein>
    <submittedName>
        <fullName evidence="8">Cytochrome b/b6 domain-containing protein</fullName>
    </submittedName>
</protein>
<comment type="caution">
    <text evidence="8">The sequence shown here is derived from an EMBL/GenBank/DDBJ whole genome shotgun (WGS) entry which is preliminary data.</text>
</comment>
<accession>A0ABN1A467</accession>
<dbReference type="Proteomes" id="UP001500713">
    <property type="component" value="Unassembled WGS sequence"/>
</dbReference>
<dbReference type="PANTHER" id="PTHR30485">
    <property type="entry name" value="NI/FE-HYDROGENASE 1 B-TYPE CYTOCHROME SUBUNIT"/>
    <property type="match status" value="1"/>
</dbReference>
<dbReference type="RefSeq" id="WP_229953969.1">
    <property type="nucleotide sequence ID" value="NZ_BAAAEM010000002.1"/>
</dbReference>
<feature type="transmembrane region" description="Helical" evidence="6">
    <location>
        <begin position="44"/>
        <end position="66"/>
    </location>
</feature>